<organism evidence="17 18">
    <name type="scientific">Gordonibacter massiliensis</name>
    <name type="common">ex Traore et al. 2017</name>
    <dbReference type="NCBI Taxonomy" id="1841863"/>
    <lineage>
        <taxon>Bacteria</taxon>
        <taxon>Bacillati</taxon>
        <taxon>Actinomycetota</taxon>
        <taxon>Coriobacteriia</taxon>
        <taxon>Eggerthellales</taxon>
        <taxon>Eggerthellaceae</taxon>
        <taxon>Gordonibacter</taxon>
    </lineage>
</organism>
<dbReference type="InterPro" id="IPR019475">
    <property type="entry name" value="DNA_primase_DnaB-bd"/>
</dbReference>
<dbReference type="GO" id="GO:0000428">
    <property type="term" value="C:DNA-directed RNA polymerase complex"/>
    <property type="evidence" value="ECO:0007669"/>
    <property type="project" value="UniProtKB-KW"/>
</dbReference>
<dbReference type="InterPro" id="IPR036977">
    <property type="entry name" value="DNA_primase_Znf_CHC2"/>
</dbReference>
<keyword evidence="11 12" id="KW-0804">Transcription</keyword>
<dbReference type="Pfam" id="PF08275">
    <property type="entry name" value="DNAG_N"/>
    <property type="match status" value="1"/>
</dbReference>
<proteinExistence type="inferred from homology"/>
<comment type="caution">
    <text evidence="17">The sequence shown here is derived from an EMBL/GenBank/DDBJ whole genome shotgun (WGS) entry which is preliminary data.</text>
</comment>
<dbReference type="PROSITE" id="PS50880">
    <property type="entry name" value="TOPRIM"/>
    <property type="match status" value="1"/>
</dbReference>
<evidence type="ECO:0000256" key="8">
    <source>
        <dbReference type="ARBA" id="ARBA00022833"/>
    </source>
</evidence>
<evidence type="ECO:0000256" key="5">
    <source>
        <dbReference type="ARBA" id="ARBA00022705"/>
    </source>
</evidence>
<reference evidence="17 18" key="1">
    <citation type="submission" date="2020-08" db="EMBL/GenBank/DDBJ databases">
        <authorList>
            <person name="Liu C."/>
            <person name="Sun Q."/>
        </authorList>
    </citation>
    <scope>NUCLEOTIDE SEQUENCE [LARGE SCALE GENOMIC DNA]</scope>
    <source>
        <strain evidence="17 18">N22</strain>
    </source>
</reference>
<feature type="zinc finger region" description="CHC2-type" evidence="12 14">
    <location>
        <begin position="40"/>
        <end position="64"/>
    </location>
</feature>
<dbReference type="GO" id="GO:0003677">
    <property type="term" value="F:DNA binding"/>
    <property type="evidence" value="ECO:0007669"/>
    <property type="project" value="UniProtKB-KW"/>
</dbReference>
<dbReference type="InterPro" id="IPR006171">
    <property type="entry name" value="TOPRIM_dom"/>
</dbReference>
<keyword evidence="5 12" id="KW-0235">DNA replication</keyword>
<comment type="similarity">
    <text evidence="12 13">Belongs to the DnaG primase family.</text>
</comment>
<evidence type="ECO:0000256" key="12">
    <source>
        <dbReference type="HAMAP-Rule" id="MF_00974"/>
    </source>
</evidence>
<dbReference type="InterPro" id="IPR013264">
    <property type="entry name" value="DNAG_N"/>
</dbReference>
<dbReference type="InterPro" id="IPR037068">
    <property type="entry name" value="DNA_primase_core_N_sf"/>
</dbReference>
<dbReference type="Pfam" id="PF01807">
    <property type="entry name" value="Zn_ribbon_DnaG"/>
    <property type="match status" value="1"/>
</dbReference>
<evidence type="ECO:0000259" key="16">
    <source>
        <dbReference type="PROSITE" id="PS50880"/>
    </source>
</evidence>
<evidence type="ECO:0000256" key="4">
    <source>
        <dbReference type="ARBA" id="ARBA00022695"/>
    </source>
</evidence>
<evidence type="ECO:0000256" key="2">
    <source>
        <dbReference type="ARBA" id="ARBA00022515"/>
    </source>
</evidence>
<dbReference type="PIRSF" id="PIRSF002811">
    <property type="entry name" value="DnaG"/>
    <property type="match status" value="1"/>
</dbReference>
<dbReference type="InterPro" id="IPR002694">
    <property type="entry name" value="Znf_CHC2"/>
</dbReference>
<evidence type="ECO:0000256" key="1">
    <source>
        <dbReference type="ARBA" id="ARBA00022478"/>
    </source>
</evidence>
<keyword evidence="7 12" id="KW-0863">Zinc-finger</keyword>
<name>A0A842JJ39_9ACTN</name>
<gene>
    <name evidence="12" type="primary">dnaG</name>
    <name evidence="17" type="ORF">H7313_07800</name>
</gene>
<evidence type="ECO:0000256" key="14">
    <source>
        <dbReference type="PIRSR" id="PIRSR002811-1"/>
    </source>
</evidence>
<dbReference type="NCBIfam" id="TIGR01391">
    <property type="entry name" value="dnaG"/>
    <property type="match status" value="1"/>
</dbReference>
<keyword evidence="1 12" id="KW-0240">DNA-directed RNA polymerase</keyword>
<evidence type="ECO:0000313" key="17">
    <source>
        <dbReference type="EMBL" id="MBC2889249.1"/>
    </source>
</evidence>
<keyword evidence="9" id="KW-0460">Magnesium</keyword>
<dbReference type="Gene3D" id="3.40.1360.10">
    <property type="match status" value="1"/>
</dbReference>
<keyword evidence="18" id="KW-1185">Reference proteome</keyword>
<dbReference type="Pfam" id="PF13662">
    <property type="entry name" value="Toprim_4"/>
    <property type="match status" value="1"/>
</dbReference>
<dbReference type="SMART" id="SM00493">
    <property type="entry name" value="TOPRIM"/>
    <property type="match status" value="1"/>
</dbReference>
<dbReference type="PANTHER" id="PTHR30313:SF2">
    <property type="entry name" value="DNA PRIMASE"/>
    <property type="match status" value="1"/>
</dbReference>
<dbReference type="GO" id="GO:0008270">
    <property type="term" value="F:zinc ion binding"/>
    <property type="evidence" value="ECO:0007669"/>
    <property type="project" value="UniProtKB-UniRule"/>
</dbReference>
<evidence type="ECO:0000256" key="7">
    <source>
        <dbReference type="ARBA" id="ARBA00022771"/>
    </source>
</evidence>
<dbReference type="InterPro" id="IPR050219">
    <property type="entry name" value="DnaG_primase"/>
</dbReference>
<keyword evidence="4 12" id="KW-0548">Nucleotidyltransferase</keyword>
<sequence length="637" mass="68590">MAGTIGEEDIQKVREASDLVAIIGERSPVKQRGRDFWCCCPLHHEKTPSFKIDPVLQLWHCFGCGEGGDVFGFLMKTEDLSFPEAVRKLAERAHIDIAETGGRPGVANSKKARLKAVCEATAAFYHIQLMRNPEPDAAAARSYLAGRGLGGDVPKRWQLGFAPGHGKLVRHLTAQGFNAEEMVEANVAMKDRGGKLRDRFFNRVIFPINDAQGECIAFGGRVIGKGEPKYLNSQETPVFHKSQVLYGLDHAKAAMAATGVAVVVEGYTDVIALHEAGIANAVATLGTALTLRHIRLLSRHAQHKIVYLFDGDEAGQRAADRALGFIDDSMTPEAGRAKVELAAVTLPDNLDPAEFVGARGADALRALIADARPLLKYGIERRLAAHDLTSAEGRSRALVDALSVLAPIKDSLLAKDYAVQIASRCRAREEDVLDQLARLEPPRRTGEADAGEEPRRAAATPPAAEGAGVAGDAGRAARRSGLSQPELNRRRFEREFLSLAAQHPDLALVHADALAQTQWHEPAHAALAQSMLATLAEDPAAPAARVVSDAARTLPQAPNILTSGSMAGSADPREVARFLVEELGIGDAEDAVAALRAQLSDPSLLPADEYEMLFQSVTAMQKDLTRRRLAHKPFVSE</sequence>
<feature type="domain" description="Toprim" evidence="16">
    <location>
        <begin position="259"/>
        <end position="345"/>
    </location>
</feature>
<dbReference type="EMBL" id="JACMSE010000004">
    <property type="protein sequence ID" value="MBC2889249.1"/>
    <property type="molecule type" value="Genomic_DNA"/>
</dbReference>
<dbReference type="Pfam" id="PF10410">
    <property type="entry name" value="DnaB_bind"/>
    <property type="match status" value="1"/>
</dbReference>
<feature type="compositionally biased region" description="Low complexity" evidence="15">
    <location>
        <begin position="457"/>
        <end position="474"/>
    </location>
</feature>
<dbReference type="Proteomes" id="UP000587396">
    <property type="component" value="Unassembled WGS sequence"/>
</dbReference>
<feature type="region of interest" description="Disordered" evidence="15">
    <location>
        <begin position="436"/>
        <end position="485"/>
    </location>
</feature>
<evidence type="ECO:0000256" key="10">
    <source>
        <dbReference type="ARBA" id="ARBA00023125"/>
    </source>
</evidence>
<dbReference type="GO" id="GO:0003899">
    <property type="term" value="F:DNA-directed RNA polymerase activity"/>
    <property type="evidence" value="ECO:0007669"/>
    <property type="project" value="UniProtKB-UniRule"/>
</dbReference>
<dbReference type="PANTHER" id="PTHR30313">
    <property type="entry name" value="DNA PRIMASE"/>
    <property type="match status" value="1"/>
</dbReference>
<dbReference type="SUPFAM" id="SSF57783">
    <property type="entry name" value="Zinc beta-ribbon"/>
    <property type="match status" value="1"/>
</dbReference>
<evidence type="ECO:0000256" key="6">
    <source>
        <dbReference type="ARBA" id="ARBA00022723"/>
    </source>
</evidence>
<dbReference type="FunFam" id="3.90.580.10:FF:000001">
    <property type="entry name" value="DNA primase"/>
    <property type="match status" value="1"/>
</dbReference>
<evidence type="ECO:0000256" key="13">
    <source>
        <dbReference type="PIRNR" id="PIRNR002811"/>
    </source>
</evidence>
<accession>A0A842JJ39</accession>
<dbReference type="RefSeq" id="WP_185905107.1">
    <property type="nucleotide sequence ID" value="NZ_JACMSE010000004.1"/>
</dbReference>
<evidence type="ECO:0000256" key="15">
    <source>
        <dbReference type="SAM" id="MobiDB-lite"/>
    </source>
</evidence>
<dbReference type="EC" id="2.7.7.101" evidence="12"/>
<dbReference type="GO" id="GO:0006269">
    <property type="term" value="P:DNA replication, synthesis of primer"/>
    <property type="evidence" value="ECO:0007669"/>
    <property type="project" value="UniProtKB-UniRule"/>
</dbReference>
<comment type="cofactor">
    <cofactor evidence="12 13 14">
        <name>Zn(2+)</name>
        <dbReference type="ChEBI" id="CHEBI:29105"/>
    </cofactor>
    <text evidence="12 13 14">Binds 1 zinc ion per monomer.</text>
</comment>
<comment type="domain">
    <text evidence="12">Contains an N-terminal zinc-binding domain, a central core domain that contains the primase activity, and a C-terminal DnaB-binding domain.</text>
</comment>
<feature type="compositionally biased region" description="Basic and acidic residues" evidence="15">
    <location>
        <begin position="440"/>
        <end position="456"/>
    </location>
</feature>
<dbReference type="AlphaFoldDB" id="A0A842JJ39"/>
<comment type="catalytic activity">
    <reaction evidence="12">
        <text>ssDNA + n NTP = ssDNA/pppN(pN)n-1 hybrid + (n-1) diphosphate.</text>
        <dbReference type="EC" id="2.7.7.101"/>
    </reaction>
</comment>
<keyword evidence="6 12" id="KW-0479">Metal-binding</keyword>
<evidence type="ECO:0000256" key="3">
    <source>
        <dbReference type="ARBA" id="ARBA00022679"/>
    </source>
</evidence>
<dbReference type="Gene3D" id="3.90.980.10">
    <property type="entry name" value="DNA primase, catalytic core, N-terminal domain"/>
    <property type="match status" value="1"/>
</dbReference>
<dbReference type="InterPro" id="IPR030846">
    <property type="entry name" value="DnaG_bac"/>
</dbReference>
<dbReference type="HAMAP" id="MF_00974">
    <property type="entry name" value="DNA_primase_DnaG"/>
    <property type="match status" value="1"/>
</dbReference>
<comment type="subunit">
    <text evidence="12">Monomer. Interacts with DnaB.</text>
</comment>
<keyword evidence="3 12" id="KW-0808">Transferase</keyword>
<dbReference type="GO" id="GO:0005737">
    <property type="term" value="C:cytoplasm"/>
    <property type="evidence" value="ECO:0007669"/>
    <property type="project" value="TreeGrafter"/>
</dbReference>
<dbReference type="SMART" id="SM00400">
    <property type="entry name" value="ZnF_CHCC"/>
    <property type="match status" value="1"/>
</dbReference>
<dbReference type="SUPFAM" id="SSF56731">
    <property type="entry name" value="DNA primase core"/>
    <property type="match status" value="1"/>
</dbReference>
<dbReference type="InterPro" id="IPR034151">
    <property type="entry name" value="TOPRIM_DnaG_bac"/>
</dbReference>
<evidence type="ECO:0000256" key="9">
    <source>
        <dbReference type="ARBA" id="ARBA00022842"/>
    </source>
</evidence>
<keyword evidence="2 12" id="KW-0639">Primosome</keyword>
<dbReference type="GO" id="GO:1990077">
    <property type="term" value="C:primosome complex"/>
    <property type="evidence" value="ECO:0007669"/>
    <property type="project" value="UniProtKB-KW"/>
</dbReference>
<comment type="function">
    <text evidence="12 13">RNA polymerase that catalyzes the synthesis of short RNA molecules used as primers for DNA polymerase during DNA replication.</text>
</comment>
<evidence type="ECO:0000256" key="11">
    <source>
        <dbReference type="ARBA" id="ARBA00023163"/>
    </source>
</evidence>
<keyword evidence="8 12" id="KW-0862">Zinc</keyword>
<keyword evidence="10 12" id="KW-0238">DNA-binding</keyword>
<dbReference type="CDD" id="cd03364">
    <property type="entry name" value="TOPRIM_DnaG_primases"/>
    <property type="match status" value="1"/>
</dbReference>
<protein>
    <recommendedName>
        <fullName evidence="12 13">DNA primase</fullName>
        <ecNumber evidence="12">2.7.7.101</ecNumber>
    </recommendedName>
</protein>
<evidence type="ECO:0000313" key="18">
    <source>
        <dbReference type="Proteomes" id="UP000587396"/>
    </source>
</evidence>
<dbReference type="Gene3D" id="3.90.580.10">
    <property type="entry name" value="Zinc finger, CHC2-type domain"/>
    <property type="match status" value="1"/>
</dbReference>
<dbReference type="InterPro" id="IPR006295">
    <property type="entry name" value="DNA_primase_DnaG"/>
</dbReference>